<dbReference type="AlphaFoldDB" id="A0A9P4NTI8"/>
<dbReference type="InterPro" id="IPR013221">
    <property type="entry name" value="Mur_ligase_cen"/>
</dbReference>
<dbReference type="PANTHER" id="PTHR11136">
    <property type="entry name" value="FOLYLPOLYGLUTAMATE SYNTHASE-RELATED"/>
    <property type="match status" value="1"/>
</dbReference>
<dbReference type="OrthoDB" id="5212574at2759"/>
<keyword evidence="6" id="KW-0460">Magnesium</keyword>
<dbReference type="Gene3D" id="3.90.190.20">
    <property type="entry name" value="Mur ligase, C-terminal domain"/>
    <property type="match status" value="1"/>
</dbReference>
<dbReference type="SUPFAM" id="SSF53623">
    <property type="entry name" value="MurD-like peptide ligases, catalytic domain"/>
    <property type="match status" value="1"/>
</dbReference>
<evidence type="ECO:0000256" key="1">
    <source>
        <dbReference type="ARBA" id="ARBA00008276"/>
    </source>
</evidence>
<feature type="region of interest" description="Disordered" evidence="7">
    <location>
        <begin position="428"/>
        <end position="477"/>
    </location>
</feature>
<evidence type="ECO:0000313" key="10">
    <source>
        <dbReference type="Proteomes" id="UP000800235"/>
    </source>
</evidence>
<feature type="domain" description="Mur ligase central" evidence="8">
    <location>
        <begin position="25"/>
        <end position="191"/>
    </location>
</feature>
<evidence type="ECO:0000256" key="7">
    <source>
        <dbReference type="SAM" id="MobiDB-lite"/>
    </source>
</evidence>
<keyword evidence="2" id="KW-0436">Ligase</keyword>
<dbReference type="InterPro" id="IPR036615">
    <property type="entry name" value="Mur_ligase_C_dom_sf"/>
</dbReference>
<gene>
    <name evidence="9" type="ORF">EJ08DRAFT_610080</name>
</gene>
<dbReference type="GO" id="GO:0005524">
    <property type="term" value="F:ATP binding"/>
    <property type="evidence" value="ECO:0007669"/>
    <property type="project" value="UniProtKB-KW"/>
</dbReference>
<dbReference type="PROSITE" id="PS01012">
    <property type="entry name" value="FOLYLPOLYGLU_SYNT_2"/>
    <property type="match status" value="1"/>
</dbReference>
<dbReference type="EMBL" id="MU007029">
    <property type="protein sequence ID" value="KAF2431904.1"/>
    <property type="molecule type" value="Genomic_DNA"/>
</dbReference>
<accession>A0A9P4NTI8</accession>
<evidence type="ECO:0000259" key="8">
    <source>
        <dbReference type="Pfam" id="PF08245"/>
    </source>
</evidence>
<dbReference type="Pfam" id="PF08245">
    <property type="entry name" value="Mur_ligase_M"/>
    <property type="match status" value="1"/>
</dbReference>
<dbReference type="GO" id="GO:0046872">
    <property type="term" value="F:metal ion binding"/>
    <property type="evidence" value="ECO:0007669"/>
    <property type="project" value="UniProtKB-KW"/>
</dbReference>
<dbReference type="InterPro" id="IPR018109">
    <property type="entry name" value="Folylpolyglutamate_synth_CS"/>
</dbReference>
<protein>
    <submittedName>
        <fullName evidence="9">FolC bifunctional protein</fullName>
    </submittedName>
</protein>
<dbReference type="SUPFAM" id="SSF53244">
    <property type="entry name" value="MurD-like peptide ligases, peptide-binding domain"/>
    <property type="match status" value="1"/>
</dbReference>
<dbReference type="Gene3D" id="3.40.1190.10">
    <property type="entry name" value="Mur-like, catalytic domain"/>
    <property type="match status" value="1"/>
</dbReference>
<proteinExistence type="inferred from homology"/>
<dbReference type="GO" id="GO:0004326">
    <property type="term" value="F:tetrahydrofolylpolyglutamate synthase activity"/>
    <property type="evidence" value="ECO:0007669"/>
    <property type="project" value="InterPro"/>
</dbReference>
<sequence>MIQLGLRRTAQLFRHNPQPWKAVHVAGTNGKGTICTYLSALLHSAGIPCGRFTSPHLIDRWDCITINEKPVSKSLFNEVEAQVLSRNKSENIGATEFELLTATAFDIFTRSNIQVGVVEVGMGGLDDATNVLKSKDVTIIAKIGLDHQAFLGDTVEEIAKYKCGIFREGVPVIYNSTNDASVIDIIKEEASRAKTGKLYAPISIPHFGTTPWRSFSKKIKWRKQQKLGIACAFQAFELLYPIPKQGRGKQRTIARDTIINTILPGRAQMINLRDMEDVGIDKDIMVDGAHNMQATEYLGKVVRDELRSNQFGPVVWVVACTKGKDIKGLLRPLLMVGDSVAAVEFGTVDGMPWINSTPCEDSATAAEELAVPNLKTKTFGRDIKAALKWAVEQSRVTPDEEMPVVATGSLYLVSEILRLLPKEQQIPSPVKKKPVKRKRKSVYKSEYGDNITVRHVRSRNASQSSGTVSSEDDGPIL</sequence>
<dbReference type="InterPro" id="IPR001645">
    <property type="entry name" value="Folylpolyglutamate_synth"/>
</dbReference>
<dbReference type="GO" id="GO:0005829">
    <property type="term" value="C:cytosol"/>
    <property type="evidence" value="ECO:0007669"/>
    <property type="project" value="TreeGrafter"/>
</dbReference>
<dbReference type="PANTHER" id="PTHR11136:SF0">
    <property type="entry name" value="DIHYDROFOLATE SYNTHETASE-RELATED"/>
    <property type="match status" value="1"/>
</dbReference>
<comment type="similarity">
    <text evidence="1">Belongs to the folylpolyglutamate synthase family.</text>
</comment>
<keyword evidence="10" id="KW-1185">Reference proteome</keyword>
<keyword evidence="5" id="KW-0067">ATP-binding</keyword>
<evidence type="ECO:0000256" key="5">
    <source>
        <dbReference type="ARBA" id="ARBA00022840"/>
    </source>
</evidence>
<evidence type="ECO:0000313" key="9">
    <source>
        <dbReference type="EMBL" id="KAF2431904.1"/>
    </source>
</evidence>
<evidence type="ECO:0000256" key="4">
    <source>
        <dbReference type="ARBA" id="ARBA00022741"/>
    </source>
</evidence>
<dbReference type="NCBIfam" id="TIGR01499">
    <property type="entry name" value="folC"/>
    <property type="match status" value="1"/>
</dbReference>
<comment type="caution">
    <text evidence="9">The sequence shown here is derived from an EMBL/GenBank/DDBJ whole genome shotgun (WGS) entry which is preliminary data.</text>
</comment>
<name>A0A9P4NTI8_9PEZI</name>
<dbReference type="InterPro" id="IPR036565">
    <property type="entry name" value="Mur-like_cat_sf"/>
</dbReference>
<evidence type="ECO:0000256" key="3">
    <source>
        <dbReference type="ARBA" id="ARBA00022723"/>
    </source>
</evidence>
<keyword evidence="3" id="KW-0479">Metal-binding</keyword>
<dbReference type="Proteomes" id="UP000800235">
    <property type="component" value="Unassembled WGS sequence"/>
</dbReference>
<dbReference type="GO" id="GO:0008841">
    <property type="term" value="F:dihydrofolate synthase activity"/>
    <property type="evidence" value="ECO:0007669"/>
    <property type="project" value="TreeGrafter"/>
</dbReference>
<evidence type="ECO:0000256" key="6">
    <source>
        <dbReference type="ARBA" id="ARBA00022842"/>
    </source>
</evidence>
<feature type="compositionally biased region" description="Polar residues" evidence="7">
    <location>
        <begin position="459"/>
        <end position="469"/>
    </location>
</feature>
<reference evidence="9" key="1">
    <citation type="journal article" date="2020" name="Stud. Mycol.">
        <title>101 Dothideomycetes genomes: a test case for predicting lifestyles and emergence of pathogens.</title>
        <authorList>
            <person name="Haridas S."/>
            <person name="Albert R."/>
            <person name="Binder M."/>
            <person name="Bloem J."/>
            <person name="Labutti K."/>
            <person name="Salamov A."/>
            <person name="Andreopoulos B."/>
            <person name="Baker S."/>
            <person name="Barry K."/>
            <person name="Bills G."/>
            <person name="Bluhm B."/>
            <person name="Cannon C."/>
            <person name="Castanera R."/>
            <person name="Culley D."/>
            <person name="Daum C."/>
            <person name="Ezra D."/>
            <person name="Gonzalez J."/>
            <person name="Henrissat B."/>
            <person name="Kuo A."/>
            <person name="Liang C."/>
            <person name="Lipzen A."/>
            <person name="Lutzoni F."/>
            <person name="Magnuson J."/>
            <person name="Mondo S."/>
            <person name="Nolan M."/>
            <person name="Ohm R."/>
            <person name="Pangilinan J."/>
            <person name="Park H.-J."/>
            <person name="Ramirez L."/>
            <person name="Alfaro M."/>
            <person name="Sun H."/>
            <person name="Tritt A."/>
            <person name="Yoshinaga Y."/>
            <person name="Zwiers L.-H."/>
            <person name="Turgeon B."/>
            <person name="Goodwin S."/>
            <person name="Spatafora J."/>
            <person name="Crous P."/>
            <person name="Grigoriev I."/>
        </authorList>
    </citation>
    <scope>NUCLEOTIDE SEQUENCE</scope>
    <source>
        <strain evidence="9">CBS 130266</strain>
    </source>
</reference>
<organism evidence="9 10">
    <name type="scientific">Tothia fuscella</name>
    <dbReference type="NCBI Taxonomy" id="1048955"/>
    <lineage>
        <taxon>Eukaryota</taxon>
        <taxon>Fungi</taxon>
        <taxon>Dikarya</taxon>
        <taxon>Ascomycota</taxon>
        <taxon>Pezizomycotina</taxon>
        <taxon>Dothideomycetes</taxon>
        <taxon>Pleosporomycetidae</taxon>
        <taxon>Venturiales</taxon>
        <taxon>Cylindrosympodiaceae</taxon>
        <taxon>Tothia</taxon>
    </lineage>
</organism>
<feature type="compositionally biased region" description="Basic residues" evidence="7">
    <location>
        <begin position="430"/>
        <end position="442"/>
    </location>
</feature>
<dbReference type="GO" id="GO:0005739">
    <property type="term" value="C:mitochondrion"/>
    <property type="evidence" value="ECO:0007669"/>
    <property type="project" value="TreeGrafter"/>
</dbReference>
<evidence type="ECO:0000256" key="2">
    <source>
        <dbReference type="ARBA" id="ARBA00022598"/>
    </source>
</evidence>
<keyword evidence="4" id="KW-0547">Nucleotide-binding</keyword>